<proteinExistence type="predicted"/>
<dbReference type="SMART" id="SM00046">
    <property type="entry name" value="DAGKc"/>
    <property type="match status" value="1"/>
</dbReference>
<evidence type="ECO:0000313" key="6">
    <source>
        <dbReference type="EMBL" id="EKX34588.1"/>
    </source>
</evidence>
<protein>
    <recommendedName>
        <fullName evidence="5">DAGKc domain-containing protein</fullName>
    </recommendedName>
</protein>
<dbReference type="STRING" id="905079.L1IED1"/>
<evidence type="ECO:0000313" key="8">
    <source>
        <dbReference type="Proteomes" id="UP000011087"/>
    </source>
</evidence>
<dbReference type="RefSeq" id="XP_005821568.1">
    <property type="nucleotide sequence ID" value="XM_005821511.1"/>
</dbReference>
<keyword evidence="3" id="KW-0418">Kinase</keyword>
<dbReference type="AlphaFoldDB" id="L1IED1"/>
<dbReference type="Proteomes" id="UP000011087">
    <property type="component" value="Unassembled WGS sequence"/>
</dbReference>
<dbReference type="GO" id="GO:0001727">
    <property type="term" value="F:lipid kinase activity"/>
    <property type="evidence" value="ECO:0007669"/>
    <property type="project" value="TreeGrafter"/>
</dbReference>
<dbReference type="PANTHER" id="PTHR12358">
    <property type="entry name" value="SPHINGOSINE KINASE"/>
    <property type="match status" value="1"/>
</dbReference>
<organism evidence="6">
    <name type="scientific">Guillardia theta (strain CCMP2712)</name>
    <name type="common">Cryptophyte</name>
    <dbReference type="NCBI Taxonomy" id="905079"/>
    <lineage>
        <taxon>Eukaryota</taxon>
        <taxon>Cryptophyceae</taxon>
        <taxon>Pyrenomonadales</taxon>
        <taxon>Geminigeraceae</taxon>
        <taxon>Guillardia</taxon>
    </lineage>
</organism>
<dbReference type="Pfam" id="PF00781">
    <property type="entry name" value="DAGK_cat"/>
    <property type="match status" value="1"/>
</dbReference>
<dbReference type="InterPro" id="IPR045540">
    <property type="entry name" value="YegS/DAGK_C"/>
</dbReference>
<keyword evidence="4" id="KW-0067">ATP-binding</keyword>
<gene>
    <name evidence="6" type="ORF">GUITHDRAFT_147110</name>
</gene>
<dbReference type="InterPro" id="IPR050187">
    <property type="entry name" value="Lipid_Phosphate_FormReg"/>
</dbReference>
<evidence type="ECO:0000256" key="2">
    <source>
        <dbReference type="ARBA" id="ARBA00022741"/>
    </source>
</evidence>
<evidence type="ECO:0000256" key="3">
    <source>
        <dbReference type="ARBA" id="ARBA00022777"/>
    </source>
</evidence>
<evidence type="ECO:0000259" key="5">
    <source>
        <dbReference type="PROSITE" id="PS50146"/>
    </source>
</evidence>
<dbReference type="GO" id="GO:0005737">
    <property type="term" value="C:cytoplasm"/>
    <property type="evidence" value="ECO:0007669"/>
    <property type="project" value="TreeGrafter"/>
</dbReference>
<dbReference type="EnsemblProtists" id="EKX34588">
    <property type="protein sequence ID" value="EKX34588"/>
    <property type="gene ID" value="GUITHDRAFT_147110"/>
</dbReference>
<dbReference type="Pfam" id="PF19279">
    <property type="entry name" value="YegS_C"/>
    <property type="match status" value="1"/>
</dbReference>
<dbReference type="EMBL" id="JH993106">
    <property type="protein sequence ID" value="EKX34588.1"/>
    <property type="molecule type" value="Genomic_DNA"/>
</dbReference>
<dbReference type="eggNOG" id="KOG1116">
    <property type="taxonomic scope" value="Eukaryota"/>
</dbReference>
<dbReference type="HOGENOM" id="CLU_013399_1_2_1"/>
<sequence length="451" mass="49692">MSTPLVGGDLLSNIPEITATASYQGVQQNVRVNATGMYIQDLFLSADDVSGIQEGQSSTIHVHAYPYKTAGCSGSRQRNYRRHDLFFSDRNQHYLNIMHNWKTIWSRRDGMRYMVLVNPFGGQKKGGEIFNEVVKPLLLQSTSRFEAVFTTHAGHAREVAAALVLADYDGIILVGGDGLVSEMVQGLLARPDSNQAARVPIGVVPAGTGNGLVKSLLSTAGDHHDPLSAMLAILRCRPSPLDVGLVIQDGIVKYRSVLSWAWGLVSDSDIEADALRCCCGPIRATLQGVVNIFRRRVYNGTLKLRLAPSDVNSSSQEWVTISDRFLLIWAMNVPYAASDLQVAPKASQNDGSFDVVVIRSRVSRLQMIQIFLEVESGKHLRHEYVEYYKVREMLWEPACDKGIVCIDGELAAASDRCRSALPSMHQDKQLAMSYSAMTLQVSSGQLSCWMP</sequence>
<feature type="domain" description="DAGKc" evidence="5">
    <location>
        <begin position="108"/>
        <end position="250"/>
    </location>
</feature>
<dbReference type="InterPro" id="IPR017438">
    <property type="entry name" value="ATP-NAD_kinase_N"/>
</dbReference>
<dbReference type="PROSITE" id="PS50146">
    <property type="entry name" value="DAGK"/>
    <property type="match status" value="1"/>
</dbReference>
<name>L1IED1_GUITC</name>
<dbReference type="Gene3D" id="3.40.50.10330">
    <property type="entry name" value="Probable inorganic polyphosphate/atp-NAD kinase, domain 1"/>
    <property type="match status" value="1"/>
</dbReference>
<evidence type="ECO:0000256" key="4">
    <source>
        <dbReference type="ARBA" id="ARBA00022840"/>
    </source>
</evidence>
<dbReference type="GO" id="GO:0046512">
    <property type="term" value="P:sphingosine biosynthetic process"/>
    <property type="evidence" value="ECO:0007669"/>
    <property type="project" value="TreeGrafter"/>
</dbReference>
<dbReference type="SUPFAM" id="SSF111331">
    <property type="entry name" value="NAD kinase/diacylglycerol kinase-like"/>
    <property type="match status" value="1"/>
</dbReference>
<dbReference type="PANTHER" id="PTHR12358:SF31">
    <property type="entry name" value="ACYLGLYCEROL KINASE, MITOCHONDRIAL"/>
    <property type="match status" value="1"/>
</dbReference>
<keyword evidence="8" id="KW-1185">Reference proteome</keyword>
<dbReference type="OrthoDB" id="3853857at2759"/>
<dbReference type="InterPro" id="IPR016064">
    <property type="entry name" value="NAD/diacylglycerol_kinase_sf"/>
</dbReference>
<keyword evidence="2" id="KW-0547">Nucleotide-binding</keyword>
<keyword evidence="1" id="KW-0808">Transferase</keyword>
<dbReference type="OMA" id="VKYQVIM"/>
<reference evidence="7" key="3">
    <citation type="submission" date="2015-06" db="UniProtKB">
        <authorList>
            <consortium name="EnsemblProtists"/>
        </authorList>
    </citation>
    <scope>IDENTIFICATION</scope>
</reference>
<dbReference type="GO" id="GO:0016020">
    <property type="term" value="C:membrane"/>
    <property type="evidence" value="ECO:0007669"/>
    <property type="project" value="TreeGrafter"/>
</dbReference>
<dbReference type="KEGG" id="gtt:GUITHDRAFT_147110"/>
<dbReference type="PaxDb" id="55529-EKX34588"/>
<evidence type="ECO:0000256" key="1">
    <source>
        <dbReference type="ARBA" id="ARBA00022679"/>
    </source>
</evidence>
<dbReference type="Gene3D" id="2.60.200.40">
    <property type="match status" value="1"/>
</dbReference>
<reference evidence="6 8" key="1">
    <citation type="journal article" date="2012" name="Nature">
        <title>Algal genomes reveal evolutionary mosaicism and the fate of nucleomorphs.</title>
        <authorList>
            <consortium name="DOE Joint Genome Institute"/>
            <person name="Curtis B.A."/>
            <person name="Tanifuji G."/>
            <person name="Burki F."/>
            <person name="Gruber A."/>
            <person name="Irimia M."/>
            <person name="Maruyama S."/>
            <person name="Arias M.C."/>
            <person name="Ball S.G."/>
            <person name="Gile G.H."/>
            <person name="Hirakawa Y."/>
            <person name="Hopkins J.F."/>
            <person name="Kuo A."/>
            <person name="Rensing S.A."/>
            <person name="Schmutz J."/>
            <person name="Symeonidi A."/>
            <person name="Elias M."/>
            <person name="Eveleigh R.J."/>
            <person name="Herman E.K."/>
            <person name="Klute M.J."/>
            <person name="Nakayama T."/>
            <person name="Obornik M."/>
            <person name="Reyes-Prieto A."/>
            <person name="Armbrust E.V."/>
            <person name="Aves S.J."/>
            <person name="Beiko R.G."/>
            <person name="Coutinho P."/>
            <person name="Dacks J.B."/>
            <person name="Durnford D.G."/>
            <person name="Fast N.M."/>
            <person name="Green B.R."/>
            <person name="Grisdale C.J."/>
            <person name="Hempel F."/>
            <person name="Henrissat B."/>
            <person name="Hoppner M.P."/>
            <person name="Ishida K."/>
            <person name="Kim E."/>
            <person name="Koreny L."/>
            <person name="Kroth P.G."/>
            <person name="Liu Y."/>
            <person name="Malik S.B."/>
            <person name="Maier U.G."/>
            <person name="McRose D."/>
            <person name="Mock T."/>
            <person name="Neilson J.A."/>
            <person name="Onodera N.T."/>
            <person name="Poole A.M."/>
            <person name="Pritham E.J."/>
            <person name="Richards T.A."/>
            <person name="Rocap G."/>
            <person name="Roy S.W."/>
            <person name="Sarai C."/>
            <person name="Schaack S."/>
            <person name="Shirato S."/>
            <person name="Slamovits C.H."/>
            <person name="Spencer D.F."/>
            <person name="Suzuki S."/>
            <person name="Worden A.Z."/>
            <person name="Zauner S."/>
            <person name="Barry K."/>
            <person name="Bell C."/>
            <person name="Bharti A.K."/>
            <person name="Crow J.A."/>
            <person name="Grimwood J."/>
            <person name="Kramer R."/>
            <person name="Lindquist E."/>
            <person name="Lucas S."/>
            <person name="Salamov A."/>
            <person name="McFadden G.I."/>
            <person name="Lane C.E."/>
            <person name="Keeling P.J."/>
            <person name="Gray M.W."/>
            <person name="Grigoriev I.V."/>
            <person name="Archibald J.M."/>
        </authorList>
    </citation>
    <scope>NUCLEOTIDE SEQUENCE</scope>
    <source>
        <strain evidence="6 8">CCMP2712</strain>
    </source>
</reference>
<reference evidence="8" key="2">
    <citation type="submission" date="2012-11" db="EMBL/GenBank/DDBJ databases">
        <authorList>
            <person name="Kuo A."/>
            <person name="Curtis B.A."/>
            <person name="Tanifuji G."/>
            <person name="Burki F."/>
            <person name="Gruber A."/>
            <person name="Irimia M."/>
            <person name="Maruyama S."/>
            <person name="Arias M.C."/>
            <person name="Ball S.G."/>
            <person name="Gile G.H."/>
            <person name="Hirakawa Y."/>
            <person name="Hopkins J.F."/>
            <person name="Rensing S.A."/>
            <person name="Schmutz J."/>
            <person name="Symeonidi A."/>
            <person name="Elias M."/>
            <person name="Eveleigh R.J."/>
            <person name="Herman E.K."/>
            <person name="Klute M.J."/>
            <person name="Nakayama T."/>
            <person name="Obornik M."/>
            <person name="Reyes-Prieto A."/>
            <person name="Armbrust E.V."/>
            <person name="Aves S.J."/>
            <person name="Beiko R.G."/>
            <person name="Coutinho P."/>
            <person name="Dacks J.B."/>
            <person name="Durnford D.G."/>
            <person name="Fast N.M."/>
            <person name="Green B.R."/>
            <person name="Grisdale C."/>
            <person name="Hempe F."/>
            <person name="Henrissat B."/>
            <person name="Hoppner M.P."/>
            <person name="Ishida K.-I."/>
            <person name="Kim E."/>
            <person name="Koreny L."/>
            <person name="Kroth P.G."/>
            <person name="Liu Y."/>
            <person name="Malik S.-B."/>
            <person name="Maier U.G."/>
            <person name="McRose D."/>
            <person name="Mock T."/>
            <person name="Neilson J.A."/>
            <person name="Onodera N.T."/>
            <person name="Poole A.M."/>
            <person name="Pritham E.J."/>
            <person name="Richards T.A."/>
            <person name="Rocap G."/>
            <person name="Roy S.W."/>
            <person name="Sarai C."/>
            <person name="Schaack S."/>
            <person name="Shirato S."/>
            <person name="Slamovits C.H."/>
            <person name="Spencer D.F."/>
            <person name="Suzuki S."/>
            <person name="Worden A.Z."/>
            <person name="Zauner S."/>
            <person name="Barry K."/>
            <person name="Bell C."/>
            <person name="Bharti A.K."/>
            <person name="Crow J.A."/>
            <person name="Grimwood J."/>
            <person name="Kramer R."/>
            <person name="Lindquist E."/>
            <person name="Lucas S."/>
            <person name="Salamov A."/>
            <person name="McFadden G.I."/>
            <person name="Lane C.E."/>
            <person name="Keeling P.J."/>
            <person name="Gray M.W."/>
            <person name="Grigoriev I.V."/>
            <person name="Archibald J.M."/>
        </authorList>
    </citation>
    <scope>NUCLEOTIDE SEQUENCE</scope>
    <source>
        <strain evidence="8">CCMP2712</strain>
    </source>
</reference>
<evidence type="ECO:0000313" key="7">
    <source>
        <dbReference type="EnsemblProtists" id="EKX34588"/>
    </source>
</evidence>
<dbReference type="GO" id="GO:0005524">
    <property type="term" value="F:ATP binding"/>
    <property type="evidence" value="ECO:0007669"/>
    <property type="project" value="UniProtKB-KW"/>
</dbReference>
<dbReference type="GeneID" id="17291311"/>
<dbReference type="InterPro" id="IPR001206">
    <property type="entry name" value="Diacylglycerol_kinase_cat_dom"/>
</dbReference>
<accession>L1IED1</accession>